<evidence type="ECO:0000256" key="3">
    <source>
        <dbReference type="ARBA" id="ARBA00012485"/>
    </source>
</evidence>
<dbReference type="FunFam" id="3.30.2410.10:FF:000009">
    <property type="entry name" value="Probable E3 ubiquitin-protein ligase HECTD2"/>
    <property type="match status" value="1"/>
</dbReference>
<feature type="active site" description="Glycyl thioester intermediate" evidence="7">
    <location>
        <position position="3238"/>
    </location>
</feature>
<dbReference type="Gene3D" id="3.90.1750.10">
    <property type="entry name" value="Hect, E3 ligase catalytic domains"/>
    <property type="match status" value="1"/>
</dbReference>
<dbReference type="GO" id="GO:0061630">
    <property type="term" value="F:ubiquitin protein ligase activity"/>
    <property type="evidence" value="ECO:0007669"/>
    <property type="project" value="UniProtKB-EC"/>
</dbReference>
<gene>
    <name evidence="12" type="ORF">BD324DRAFT_596040</name>
</gene>
<dbReference type="InParanoid" id="A0A1Y1UR27"/>
<dbReference type="InterPro" id="IPR000569">
    <property type="entry name" value="HECT_dom"/>
</dbReference>
<dbReference type="PROSITE" id="PS50030">
    <property type="entry name" value="UBA"/>
    <property type="match status" value="1"/>
</dbReference>
<dbReference type="InterPro" id="IPR050409">
    <property type="entry name" value="E3_ubiq-protein_ligase"/>
</dbReference>
<dbReference type="Gene3D" id="1.10.8.10">
    <property type="entry name" value="DNA helicase RuvA subunit, C-terminal domain"/>
    <property type="match status" value="1"/>
</dbReference>
<dbReference type="FunCoup" id="A0A1Y1UR27">
    <property type="interactions" value="694"/>
</dbReference>
<dbReference type="GO" id="GO:0005737">
    <property type="term" value="C:cytoplasm"/>
    <property type="evidence" value="ECO:0007669"/>
    <property type="project" value="TreeGrafter"/>
</dbReference>
<evidence type="ECO:0000256" key="6">
    <source>
        <dbReference type="ARBA" id="ARBA00034494"/>
    </source>
</evidence>
<organism evidence="12 13">
    <name type="scientific">Kockovaella imperatae</name>
    <dbReference type="NCBI Taxonomy" id="4999"/>
    <lineage>
        <taxon>Eukaryota</taxon>
        <taxon>Fungi</taxon>
        <taxon>Dikarya</taxon>
        <taxon>Basidiomycota</taxon>
        <taxon>Agaricomycotina</taxon>
        <taxon>Tremellomycetes</taxon>
        <taxon>Tremellales</taxon>
        <taxon>Cuniculitremaceae</taxon>
        <taxon>Kockovaella</taxon>
    </lineage>
</organism>
<dbReference type="PANTHER" id="PTHR11254">
    <property type="entry name" value="HECT DOMAIN UBIQUITIN-PROTEIN LIGASE"/>
    <property type="match status" value="1"/>
</dbReference>
<comment type="pathway">
    <text evidence="2">Protein modification; protein ubiquitination.</text>
</comment>
<evidence type="ECO:0000256" key="2">
    <source>
        <dbReference type="ARBA" id="ARBA00004906"/>
    </source>
</evidence>
<comment type="caution">
    <text evidence="12">The sequence shown here is derived from an EMBL/GenBank/DDBJ whole genome shotgun (WGS) entry which is preliminary data.</text>
</comment>
<evidence type="ECO:0000256" key="9">
    <source>
        <dbReference type="SAM" id="MobiDB-lite"/>
    </source>
</evidence>
<dbReference type="CDD" id="cd00078">
    <property type="entry name" value="HECTc"/>
    <property type="match status" value="1"/>
</dbReference>
<dbReference type="PROSITE" id="PS50237">
    <property type="entry name" value="HECT"/>
    <property type="match status" value="1"/>
</dbReference>
<evidence type="ECO:0000256" key="7">
    <source>
        <dbReference type="PROSITE-ProRule" id="PRU00104"/>
    </source>
</evidence>
<proteinExistence type="inferred from homology"/>
<dbReference type="SUPFAM" id="SSF46934">
    <property type="entry name" value="UBA-like"/>
    <property type="match status" value="1"/>
</dbReference>
<keyword evidence="5 7" id="KW-0833">Ubl conjugation pathway</keyword>
<dbReference type="SUPFAM" id="SSF48371">
    <property type="entry name" value="ARM repeat"/>
    <property type="match status" value="1"/>
</dbReference>
<dbReference type="Proteomes" id="UP000193218">
    <property type="component" value="Unassembled WGS sequence"/>
</dbReference>
<keyword evidence="8" id="KW-0175">Coiled coil</keyword>
<feature type="compositionally biased region" description="Acidic residues" evidence="9">
    <location>
        <begin position="1821"/>
        <end position="1881"/>
    </location>
</feature>
<accession>A0A1Y1UR27</accession>
<feature type="compositionally biased region" description="Acidic residues" evidence="9">
    <location>
        <begin position="1786"/>
        <end position="1795"/>
    </location>
</feature>
<feature type="domain" description="UBA" evidence="10">
    <location>
        <begin position="1113"/>
        <end position="1153"/>
    </location>
</feature>
<dbReference type="EC" id="2.3.2.26" evidence="3"/>
<feature type="domain" description="HECT" evidence="11">
    <location>
        <begin position="2935"/>
        <end position="3270"/>
    </location>
</feature>
<evidence type="ECO:0000256" key="1">
    <source>
        <dbReference type="ARBA" id="ARBA00000885"/>
    </source>
</evidence>
<feature type="region of interest" description="Disordered" evidence="9">
    <location>
        <begin position="1204"/>
        <end position="1225"/>
    </location>
</feature>
<dbReference type="Pfam" id="PF00627">
    <property type="entry name" value="UBA"/>
    <property type="match status" value="1"/>
</dbReference>
<dbReference type="GO" id="GO:0005634">
    <property type="term" value="C:nucleus"/>
    <property type="evidence" value="ECO:0007669"/>
    <property type="project" value="TreeGrafter"/>
</dbReference>
<dbReference type="SMART" id="SM00119">
    <property type="entry name" value="HECTc"/>
    <property type="match status" value="1"/>
</dbReference>
<dbReference type="Pfam" id="PF06012">
    <property type="entry name" value="DUF908"/>
    <property type="match status" value="2"/>
</dbReference>
<comment type="catalytic activity">
    <reaction evidence="1">
        <text>S-ubiquitinyl-[E2 ubiquitin-conjugating enzyme]-L-cysteine + [acceptor protein]-L-lysine = [E2 ubiquitin-conjugating enzyme]-L-cysteine + N(6)-ubiquitinyl-[acceptor protein]-L-lysine.</text>
        <dbReference type="EC" id="2.3.2.26"/>
    </reaction>
</comment>
<dbReference type="InterPro" id="IPR016024">
    <property type="entry name" value="ARM-type_fold"/>
</dbReference>
<feature type="compositionally biased region" description="Pro residues" evidence="9">
    <location>
        <begin position="1102"/>
        <end position="1113"/>
    </location>
</feature>
<dbReference type="Pfam" id="PF06025">
    <property type="entry name" value="DUF913"/>
    <property type="match status" value="1"/>
</dbReference>
<dbReference type="RefSeq" id="XP_021874189.1">
    <property type="nucleotide sequence ID" value="XM_022013854.1"/>
</dbReference>
<name>A0A1Y1UR27_9TREE</name>
<sequence>MKITKPAKRLSSIPPDVAAQIKIIESTPNESLATVLSGITNWPYPRGDFQSWIPILDKFDGCLEEVISSYDLSRPQTNDFTPTTRETVLQVLRFTRLLLENCTQRKLYSSYDRLYDLLLTNDLDVLIATLFVILRPAQQYGTQTPFETGYGTKIRRRLNSIFRGWDVFHGHNVKLSQILTAKLDLDESFYHASSSFYTPKKKQQSVVDLGDVRTFNQAEIPDKIQTLAEEHDMPPDEQFNVYNRIRVILCKDRQNLLVARLLALACQVSLSHEDAIQSTIFLYEPDLIPQLAELMRAHVDDLVQASSVLALEACSHHRSKTLEVLTAIGHSNSHGALLSLLRSIVSRLAHESVRNELVDSLLSFIAFTATVQGHVGSLLGAGLMPILLDFLKVRGERRESYIPRALGLIDAIIMMGNNTLQVFNGADGVNLLVAAAGNEATSLLETPLPKSSETLSEDSIILIASLPLKSILRTLHRLLSTAGGTDGLRTLIDSALPRVIKTIFENSAKFGNRVFSNSINILAAFIHSEPTSLSLLQEMQLPQSLYANLEQSVPNSFDIMPAIPNAIGAICLNEVGFKLAKEHPAVIQNLITSAANTVIDENPHLEKDQAHVGLGKGLDELVRHHPDLQPIVLAAVVQTLKDATDEARAFRPDEDKIRDYVLNAGPNDASETPETINEPLRKLMRIWKLSEGFFRNGSVAKAFIKEGGLDLLSQVPALPCVPVILRGSPWVSVFADVFRSVGEHDHVVVVKHYVDVISSILAETTALWKEESADSNWRTLEAGEADADLLKAFEALRGLTLHLYLLSSNFMLLTFGHIRISTALLQALGVTSGSSFVSDLGRLDRICFQQHARMKPVNEFEDPLHMSAPVAIGLDTDSKTQAGARTETGASKIASRIHSLSCRALTCFIKLLWIKRSTDAAHRKEAVPLAHALAASMVENLDASSTMGAELMAVGIDLWFLHDARSMEGHLNAPLFIAFKELGGLDSILALGNRIVDHVDSEDVTGKAAVRILSMALLALVSRRSYEGSNASSFAIDNFSIVTNLVQIRLLFAPLIHRIWSASWLTECPEEHIKLAAAAYLAIMNGEGEDEEEVETHTHTPSPVPRLRPAPPIADPARVNQLVDMGFTREAAEFALQRARNNVAAAADLILSMPHLFAGLPAAAAAPTEPTTAVTAEADASADAAMDSDQPPEAEAPLALLAETESEAKDESKVKDESEAKDDVPNVEAIRADLAKWREENRPGLAQRALDLIDVADDLVFDLVPAFPKKQEGLSFIFSKTEELWQKYDPSNDKLLKGRLRLASVFLRTGEQTRLESQLSPYILDLYACLPMDLSPRPVWTSVLLLFTESVLVLIESVREAKLGVDPSDVTRSIAPLEDRIVPLMDLSVDMLADQTSSRDDIIAALRILVILTRHERLSEDALVKTFTPARKPSDKLVGCQPYLAMIARHTIEDEAILRTTMQAEVEHWLSPTRNKVSDVTHYVKQLRQVAARDPALFVRITEEQCELVSPTPPTSVYHIRSKNTAATKSELDVFADSASSADLAMSALLSELTTSIKDASDAAAHSYSGLLLSIITELVGSYVSAKSAFRSSIRTGKSASLATFMNDMVCCIGLAEDLSPGSRRDAESTRRLTLSNWSMSLLVALCSDILPQDPKVTGSEEMTIIRKSVLDSIVKTLKDTTTTDLAVKYTRLWAMSELIYRLLLAKPAIVSTRDKEESSIQMAKLMLEKGLVGLLATAVGDVQLNFPDIKVVLASALRTLECLTKISIKWGKVEKPKDAAQAPPSDEDSEESDVEMSSADEAPDLYRNSALGMLGGGIREDDEEDEDEMDDEDEMMDEYEGDGTDDMDDITDSDGDEDEDEDSMEEDEWTDEEEEEDDGPEVILGHEPPEDGAWDDAMDMPEGDEGTDQDEEGFLLDEGEEMFDGDEEEMMGMPMDVEMGMDMEMDDDEMDEDDYDEETFLEPLNETGEFFTSVPGMGGPAPPELPGHWGWDGQRAGSSRRLTSRLMDTEVADRSNGAAPASHPLVTQPSAPALRRNLPRNLIDNLQNMLRTNNGGGGPGQMLEMIERLLQRINHQATHNMQIRLSSEANGSIGLSIGDRNYNFGPSSSPTETTAEDVTAEYVPKPTMHRWQEEMSVIPGNSSVMVTRLVHHIINRLLPDARKRAEEMEAAEAAADAERAKQAAEAESAARAAAAEAAEAAQSEAAAVALPASRGSPAPDATPPTEEVEMEEPAETLARTIIQIRGEDVDITDTGIDLEFLQALPDDMRADVVEQHMREQNRLRQPRNPELQAAEAASSISAEFLDALPPAIRAEVVMQQAMENARRPMEPDPSPADREPHIGDFLDVLNPDLRRNVIMLGPGGLPAIDRATALQPGPSHRTPREVVQLLDRPGIASLVRLLFFPETFRKSYLFRVLTNLCANSVTRAELLNLLLSVVQDGSGDLPIVDKSFQQMSIRPATTPKSTVKKTEPLTPGPMPSLFDHLANDNIPTFIAQRCFDALSFIVSNYSPAVNYFLTEHEQPVGLKKTSTKKGKGKDKIPPQTKFPIVILLGLLDRVTLLQSPGMMESLTALLATITRPLVSLKASDSAQPPKIEDVSAAPISGTVATPALPATTTTTTNTADTPAPAPAPAGTEPAVASIVPPSTGLTTFPAIPAPVLKLVVNCLTTGECTSKNFSQTLSVMANLSAVPDAQDTILEELGSASKHTGQSLMAELDDLHRNLQNGVEPLPLDAFSSPSSYQAQLLRLLKTIEYLHLQKVDAELPGEEMTEQEKALSKIYASFDFDTLWYRLAQCLTLVRDREDTDQIAIVLLPLVEALMVVCKYRGQPPREVRSPSLPPSSATIDLGDLFVSFTTAHRKILNVIVRNNPSLLSGSFSLLIRNPKVLEFENKRSWFMQKLRRKRNEMSHNGTLHLNVRRQDVLEDSFKALRDRTGDEIKYGKLSVKFANEDGIDAGGVSREWFTVLAQQIFDPNFALFEPCAADQQTYQPNKHSGVHDLHLAYFKFVGRVIGKAVYDGRLLDAYFNRAFYKQILGRSVDMRDLESIDPEYHKSLQWMMDNDITGIIDQEFTIEDDQFGEKKQVELKGGGASIPVTEENKEEYIRLVVSYRLHNSIKDQLKAFLEGFYDIIPRNLIQIFEPDQLELLISGMSMVDVDELKNATQYAGYKSSDPEIAWFWRALRSFSQEQRSRFLMFVTSSSRVPLGGFTQLVGASGIQPFQIQKLYAKPGSLPQASTCFNLLLMPPYESYEQLRDKLIMAIEEGGGFGKA</sequence>
<feature type="region of interest" description="Disordered" evidence="9">
    <location>
        <begin position="1775"/>
        <end position="1912"/>
    </location>
</feature>
<evidence type="ECO:0000313" key="13">
    <source>
        <dbReference type="Proteomes" id="UP000193218"/>
    </source>
</evidence>
<feature type="region of interest" description="Disordered" evidence="9">
    <location>
        <begin position="2610"/>
        <end position="2638"/>
    </location>
</feature>
<feature type="coiled-coil region" evidence="8">
    <location>
        <begin position="2164"/>
        <end position="2204"/>
    </location>
</feature>
<dbReference type="SUPFAM" id="SSF56204">
    <property type="entry name" value="Hect, E3 ligase catalytic domain"/>
    <property type="match status" value="1"/>
</dbReference>
<dbReference type="InterPro" id="IPR035983">
    <property type="entry name" value="Hect_E3_ubiquitin_ligase"/>
</dbReference>
<protein>
    <recommendedName>
        <fullName evidence="3">HECT-type E3 ubiquitin transferase</fullName>
        <ecNumber evidence="3">2.3.2.26</ecNumber>
    </recommendedName>
</protein>
<dbReference type="InterPro" id="IPR010309">
    <property type="entry name" value="E3_Ub_ligase_DUF908"/>
</dbReference>
<dbReference type="GO" id="GO:0000209">
    <property type="term" value="P:protein polyubiquitination"/>
    <property type="evidence" value="ECO:0007669"/>
    <property type="project" value="TreeGrafter"/>
</dbReference>
<dbReference type="FunFam" id="3.30.2160.10:FF:000001">
    <property type="entry name" value="E3 ubiquitin-protein ligase NEDD4-like"/>
    <property type="match status" value="1"/>
</dbReference>
<dbReference type="InterPro" id="IPR015940">
    <property type="entry name" value="UBA"/>
</dbReference>
<evidence type="ECO:0000313" key="12">
    <source>
        <dbReference type="EMBL" id="ORX40510.1"/>
    </source>
</evidence>
<keyword evidence="13" id="KW-1185">Reference proteome</keyword>
<dbReference type="GeneID" id="33555662"/>
<dbReference type="EMBL" id="NBSH01000001">
    <property type="protein sequence ID" value="ORX40510.1"/>
    <property type="molecule type" value="Genomic_DNA"/>
</dbReference>
<dbReference type="OrthoDB" id="8068875at2759"/>
<feature type="compositionally biased region" description="Acidic residues" evidence="9">
    <location>
        <begin position="1891"/>
        <end position="1912"/>
    </location>
</feature>
<feature type="compositionally biased region" description="Basic and acidic residues" evidence="9">
    <location>
        <begin position="1206"/>
        <end position="1225"/>
    </location>
</feature>
<dbReference type="UniPathway" id="UPA00143"/>
<dbReference type="InterPro" id="IPR010314">
    <property type="entry name" value="E3_Ub_ligase_DUF913"/>
</dbReference>
<dbReference type="STRING" id="4999.A0A1Y1UR27"/>
<dbReference type="Gene3D" id="3.30.2160.10">
    <property type="entry name" value="Hect, E3 ligase catalytic domain"/>
    <property type="match status" value="1"/>
</dbReference>
<comment type="similarity">
    <text evidence="6">Belongs to the UPL family. TOM1/PTR1 subfamily.</text>
</comment>
<dbReference type="InterPro" id="IPR009060">
    <property type="entry name" value="UBA-like_sf"/>
</dbReference>
<dbReference type="Gene3D" id="3.30.2410.10">
    <property type="entry name" value="Hect, E3 ligase catalytic domain"/>
    <property type="match status" value="1"/>
</dbReference>
<evidence type="ECO:0000256" key="5">
    <source>
        <dbReference type="ARBA" id="ARBA00022786"/>
    </source>
</evidence>
<evidence type="ECO:0000259" key="11">
    <source>
        <dbReference type="PROSITE" id="PS50237"/>
    </source>
</evidence>
<feature type="region of interest" description="Disordered" evidence="9">
    <location>
        <begin position="1088"/>
        <end position="1113"/>
    </location>
</feature>
<dbReference type="GO" id="GO:0006511">
    <property type="term" value="P:ubiquitin-dependent protein catabolic process"/>
    <property type="evidence" value="ECO:0007669"/>
    <property type="project" value="TreeGrafter"/>
</dbReference>
<evidence type="ECO:0000256" key="8">
    <source>
        <dbReference type="SAM" id="Coils"/>
    </source>
</evidence>
<dbReference type="Pfam" id="PF14377">
    <property type="entry name" value="UBM"/>
    <property type="match status" value="2"/>
</dbReference>
<feature type="region of interest" description="Disordered" evidence="9">
    <location>
        <begin position="2206"/>
        <end position="2235"/>
    </location>
</feature>
<keyword evidence="4" id="KW-0808">Transferase</keyword>
<evidence type="ECO:0000259" key="10">
    <source>
        <dbReference type="PROSITE" id="PS50030"/>
    </source>
</evidence>
<dbReference type="Pfam" id="PF00632">
    <property type="entry name" value="HECT"/>
    <property type="match status" value="1"/>
</dbReference>
<reference evidence="12 13" key="1">
    <citation type="submission" date="2017-03" db="EMBL/GenBank/DDBJ databases">
        <title>Widespread Adenine N6-methylation of Active Genes in Fungi.</title>
        <authorList>
            <consortium name="DOE Joint Genome Institute"/>
            <person name="Mondo S.J."/>
            <person name="Dannebaum R.O."/>
            <person name="Kuo R.C."/>
            <person name="Louie K.B."/>
            <person name="Bewick A.J."/>
            <person name="Labutti K."/>
            <person name="Haridas S."/>
            <person name="Kuo A."/>
            <person name="Salamov A."/>
            <person name="Ahrendt S.R."/>
            <person name="Lau R."/>
            <person name="Bowen B.P."/>
            <person name="Lipzen A."/>
            <person name="Sullivan W."/>
            <person name="Andreopoulos W.B."/>
            <person name="Clum A."/>
            <person name="Lindquist E."/>
            <person name="Daum C."/>
            <person name="Northen T.R."/>
            <person name="Ramamoorthy G."/>
            <person name="Schmitz R.J."/>
            <person name="Gryganskyi A."/>
            <person name="Culley D."/>
            <person name="Magnuson J."/>
            <person name="James T.Y."/>
            <person name="O'Malley M.A."/>
            <person name="Stajich J.E."/>
            <person name="Spatafora J.W."/>
            <person name="Visel A."/>
            <person name="Grigoriev I.V."/>
        </authorList>
    </citation>
    <scope>NUCLEOTIDE SEQUENCE [LARGE SCALE GENOMIC DNA]</scope>
    <source>
        <strain evidence="12 13">NRRL Y-17943</strain>
    </source>
</reference>
<dbReference type="PANTHER" id="PTHR11254:SF67">
    <property type="entry name" value="E3 UBIQUITIN-PROTEIN LIGASE HUWE1"/>
    <property type="match status" value="1"/>
</dbReference>
<evidence type="ECO:0000256" key="4">
    <source>
        <dbReference type="ARBA" id="ARBA00022679"/>
    </source>
</evidence>
<dbReference type="SMART" id="SM00165">
    <property type="entry name" value="UBA"/>
    <property type="match status" value="1"/>
</dbReference>
<dbReference type="InterPro" id="IPR025527">
    <property type="entry name" value="HUWE1/Rev1_UBM"/>
</dbReference>
<dbReference type="FunFam" id="3.90.1750.10:FF:000003">
    <property type="entry name" value="E3 ubiquitin-protein ligase UPL1"/>
    <property type="match status" value="1"/>
</dbReference>